<dbReference type="SMART" id="SM00034">
    <property type="entry name" value="CLECT"/>
    <property type="match status" value="1"/>
</dbReference>
<dbReference type="InterPro" id="IPR016187">
    <property type="entry name" value="CTDL_fold"/>
</dbReference>
<dbReference type="CDD" id="cd00037">
    <property type="entry name" value="CLECT"/>
    <property type="match status" value="1"/>
</dbReference>
<evidence type="ECO:0000256" key="2">
    <source>
        <dbReference type="SAM" id="Phobius"/>
    </source>
</evidence>
<dbReference type="InterPro" id="IPR016186">
    <property type="entry name" value="C-type_lectin-like/link_sf"/>
</dbReference>
<protein>
    <recommendedName>
        <fullName evidence="3">C-type lectin domain-containing protein</fullName>
    </recommendedName>
</protein>
<proteinExistence type="predicted"/>
<dbReference type="EMBL" id="JARBDR010000328">
    <property type="protein sequence ID" value="KAJ8316325.1"/>
    <property type="molecule type" value="Genomic_DNA"/>
</dbReference>
<dbReference type="PANTHER" id="PTHR22799">
    <property type="entry name" value="TETRANECTIN-RELATED"/>
    <property type="match status" value="1"/>
</dbReference>
<feature type="domain" description="C-type lectin" evidence="3">
    <location>
        <begin position="69"/>
        <end position="154"/>
    </location>
</feature>
<sequence length="176" mass="20315">MLKIEAFISVVNFNFTLMLLMFTGAFVSSEFVFYELLTQFKGSDSPFYICNSIMLAKTDGYLSTEDTNCYNKGSRLADVKSMDELNFLKSCAKGRKDHIWLDGNDIKEEGKWIWSYNNETVSLTDWYSGEPNGKRSENCLMILGSNSYKWKWNDASKKETSIFKEKYSSHLQLLSN</sequence>
<evidence type="ECO:0000256" key="1">
    <source>
        <dbReference type="ARBA" id="ARBA00022734"/>
    </source>
</evidence>
<organism evidence="4 5">
    <name type="scientific">Tegillarca granosa</name>
    <name type="common">Malaysian cockle</name>
    <name type="synonym">Anadara granosa</name>
    <dbReference type="NCBI Taxonomy" id="220873"/>
    <lineage>
        <taxon>Eukaryota</taxon>
        <taxon>Metazoa</taxon>
        <taxon>Spiralia</taxon>
        <taxon>Lophotrochozoa</taxon>
        <taxon>Mollusca</taxon>
        <taxon>Bivalvia</taxon>
        <taxon>Autobranchia</taxon>
        <taxon>Pteriomorphia</taxon>
        <taxon>Arcoida</taxon>
        <taxon>Arcoidea</taxon>
        <taxon>Arcidae</taxon>
        <taxon>Tegillarca</taxon>
    </lineage>
</organism>
<keyword evidence="2" id="KW-0812">Transmembrane</keyword>
<evidence type="ECO:0000259" key="3">
    <source>
        <dbReference type="PROSITE" id="PS50041"/>
    </source>
</evidence>
<reference evidence="4 5" key="1">
    <citation type="submission" date="2022-12" db="EMBL/GenBank/DDBJ databases">
        <title>Chromosome-level genome of Tegillarca granosa.</title>
        <authorList>
            <person name="Kim J."/>
        </authorList>
    </citation>
    <scope>NUCLEOTIDE SEQUENCE [LARGE SCALE GENOMIC DNA]</scope>
    <source>
        <strain evidence="4">Teg-2019</strain>
        <tissue evidence="4">Adductor muscle</tissue>
    </source>
</reference>
<dbReference type="SUPFAM" id="SSF56436">
    <property type="entry name" value="C-type lectin-like"/>
    <property type="match status" value="1"/>
</dbReference>
<keyword evidence="2" id="KW-0472">Membrane</keyword>
<dbReference type="InterPro" id="IPR001304">
    <property type="entry name" value="C-type_lectin-like"/>
</dbReference>
<gene>
    <name evidence="4" type="ORF">KUTeg_006339</name>
</gene>
<comment type="caution">
    <text evidence="4">The sequence shown here is derived from an EMBL/GenBank/DDBJ whole genome shotgun (WGS) entry which is preliminary data.</text>
</comment>
<dbReference type="PROSITE" id="PS50041">
    <property type="entry name" value="C_TYPE_LECTIN_2"/>
    <property type="match status" value="1"/>
</dbReference>
<dbReference type="Proteomes" id="UP001217089">
    <property type="component" value="Unassembled WGS sequence"/>
</dbReference>
<dbReference type="PANTHER" id="PTHR22799:SF6">
    <property type="entry name" value="C-TYPE LECTIN DOMAIN FAMILY 4 MEMBER M-LIKE"/>
    <property type="match status" value="1"/>
</dbReference>
<dbReference type="InterPro" id="IPR051663">
    <property type="entry name" value="CLec_Tetranectin-domain"/>
</dbReference>
<feature type="transmembrane region" description="Helical" evidence="2">
    <location>
        <begin position="6"/>
        <end position="27"/>
    </location>
</feature>
<name>A0ABQ9FGA1_TEGGR</name>
<dbReference type="Gene3D" id="3.10.100.10">
    <property type="entry name" value="Mannose-Binding Protein A, subunit A"/>
    <property type="match status" value="1"/>
</dbReference>
<keyword evidence="1" id="KW-0430">Lectin</keyword>
<accession>A0ABQ9FGA1</accession>
<evidence type="ECO:0000313" key="4">
    <source>
        <dbReference type="EMBL" id="KAJ8316325.1"/>
    </source>
</evidence>
<dbReference type="Pfam" id="PF00059">
    <property type="entry name" value="Lectin_C"/>
    <property type="match status" value="1"/>
</dbReference>
<keyword evidence="5" id="KW-1185">Reference proteome</keyword>
<evidence type="ECO:0000313" key="5">
    <source>
        <dbReference type="Proteomes" id="UP001217089"/>
    </source>
</evidence>
<keyword evidence="2" id="KW-1133">Transmembrane helix</keyword>